<feature type="transmembrane region" description="Helical" evidence="1">
    <location>
        <begin position="147"/>
        <end position="167"/>
    </location>
</feature>
<dbReference type="RefSeq" id="WP_345626876.1">
    <property type="nucleotide sequence ID" value="NZ_BAABJQ010000003.1"/>
</dbReference>
<feature type="transmembrane region" description="Helical" evidence="1">
    <location>
        <begin position="86"/>
        <end position="109"/>
    </location>
</feature>
<keyword evidence="2" id="KW-0732">Signal</keyword>
<feature type="transmembrane region" description="Helical" evidence="1">
    <location>
        <begin position="115"/>
        <end position="135"/>
    </location>
</feature>
<proteinExistence type="predicted"/>
<organism evidence="3 4">
    <name type="scientific">Rugosimonospora acidiphila</name>
    <dbReference type="NCBI Taxonomy" id="556531"/>
    <lineage>
        <taxon>Bacteria</taxon>
        <taxon>Bacillati</taxon>
        <taxon>Actinomycetota</taxon>
        <taxon>Actinomycetes</taxon>
        <taxon>Micromonosporales</taxon>
        <taxon>Micromonosporaceae</taxon>
        <taxon>Rugosimonospora</taxon>
    </lineage>
</organism>
<keyword evidence="1" id="KW-1133">Transmembrane helix</keyword>
<feature type="chain" id="PRO_5046654729" description="Integral membrane protein" evidence="2">
    <location>
        <begin position="35"/>
        <end position="224"/>
    </location>
</feature>
<dbReference type="EMBL" id="BAABJQ010000003">
    <property type="protein sequence ID" value="GAA5180267.1"/>
    <property type="molecule type" value="Genomic_DNA"/>
</dbReference>
<dbReference type="Proteomes" id="UP001501570">
    <property type="component" value="Unassembled WGS sequence"/>
</dbReference>
<protein>
    <recommendedName>
        <fullName evidence="5">Integral membrane protein</fullName>
    </recommendedName>
</protein>
<keyword evidence="4" id="KW-1185">Reference proteome</keyword>
<reference evidence="4" key="1">
    <citation type="journal article" date="2019" name="Int. J. Syst. Evol. Microbiol.">
        <title>The Global Catalogue of Microorganisms (GCM) 10K type strain sequencing project: providing services to taxonomists for standard genome sequencing and annotation.</title>
        <authorList>
            <consortium name="The Broad Institute Genomics Platform"/>
            <consortium name="The Broad Institute Genome Sequencing Center for Infectious Disease"/>
            <person name="Wu L."/>
            <person name="Ma J."/>
        </authorList>
    </citation>
    <scope>NUCLEOTIDE SEQUENCE [LARGE SCALE GENOMIC DNA]</scope>
    <source>
        <strain evidence="4">JCM 18304</strain>
    </source>
</reference>
<evidence type="ECO:0000256" key="2">
    <source>
        <dbReference type="SAM" id="SignalP"/>
    </source>
</evidence>
<feature type="signal peptide" evidence="2">
    <location>
        <begin position="1"/>
        <end position="34"/>
    </location>
</feature>
<evidence type="ECO:0000313" key="3">
    <source>
        <dbReference type="EMBL" id="GAA5180267.1"/>
    </source>
</evidence>
<evidence type="ECO:0000313" key="4">
    <source>
        <dbReference type="Proteomes" id="UP001501570"/>
    </source>
</evidence>
<gene>
    <name evidence="3" type="ORF">GCM10023322_12180</name>
</gene>
<keyword evidence="1" id="KW-0472">Membrane</keyword>
<accession>A0ABP9RNB2</accession>
<feature type="transmembrane region" description="Helical" evidence="1">
    <location>
        <begin position="195"/>
        <end position="218"/>
    </location>
</feature>
<evidence type="ECO:0008006" key="5">
    <source>
        <dbReference type="Google" id="ProtNLM"/>
    </source>
</evidence>
<comment type="caution">
    <text evidence="3">The sequence shown here is derived from an EMBL/GenBank/DDBJ whole genome shotgun (WGS) entry which is preliminary data.</text>
</comment>
<keyword evidence="1" id="KW-0812">Transmembrane</keyword>
<evidence type="ECO:0000256" key="1">
    <source>
        <dbReference type="SAM" id="Phobius"/>
    </source>
</evidence>
<sequence length="224" mass="23453">MTPTETPAQHLILPRRRAMLAAATLLLGAATAWAVTHSEPAFRDVLKPAQLAMSVLVPFFGVLAVTDLHHPGTSGNRRLAPRLLPVLGLTIGVALAGTLLCAAATVWAGGGWPPAGQTAALVTGAVLVQLIAQLTGTGWGMLLRRPALAMAATIVAPMSATALLSAIDRHGALVRWLTPYGNAQVLLAGRPSPRMFVGLCVVTLLWCVVPNVLGTWHLNREAVR</sequence>
<feature type="transmembrane region" description="Helical" evidence="1">
    <location>
        <begin position="48"/>
        <end position="65"/>
    </location>
</feature>
<name>A0ABP9RNB2_9ACTN</name>